<evidence type="ECO:0000259" key="5">
    <source>
        <dbReference type="PROSITE" id="PS51005"/>
    </source>
</evidence>
<dbReference type="Gene3D" id="2.170.150.80">
    <property type="entry name" value="NAC domain"/>
    <property type="match status" value="1"/>
</dbReference>
<name>A0AAV8PXH3_ENSVE</name>
<reference evidence="6 7" key="1">
    <citation type="submission" date="2022-12" db="EMBL/GenBank/DDBJ databases">
        <title>Chromosome-scale assembly of the Ensete ventricosum genome.</title>
        <authorList>
            <person name="Dussert Y."/>
            <person name="Stocks J."/>
            <person name="Wendawek A."/>
            <person name="Woldeyes F."/>
            <person name="Nichols R.A."/>
            <person name="Borrell J.S."/>
        </authorList>
    </citation>
    <scope>NUCLEOTIDE SEQUENCE [LARGE SCALE GENOMIC DNA]</scope>
    <source>
        <strain evidence="7">cv. Maze</strain>
        <tissue evidence="6">Seeds</tissue>
    </source>
</reference>
<dbReference type="InterPro" id="IPR003441">
    <property type="entry name" value="NAC-dom"/>
</dbReference>
<dbReference type="InterPro" id="IPR036093">
    <property type="entry name" value="NAC_dom_sf"/>
</dbReference>
<keyword evidence="2" id="KW-0238">DNA-binding</keyword>
<dbReference type="EMBL" id="JAQQAF010000008">
    <property type="protein sequence ID" value="KAJ8465532.1"/>
    <property type="molecule type" value="Genomic_DNA"/>
</dbReference>
<sequence length="273" mass="30833">MASKETSDGGDESWRWVGCYFAPTDQELIGDCLLNKIYNLPLRVPPGYSIPEMEVYKKPPWELMVRSSSSYLPTGEFYCFVRVPRSKARDNRLRRKTGGGSWVANGKPRNIPHQDRRVAIAGTRRSLKFFKDSDDPRKKNQKDGSLGLNWIMHEYRLHPSLYETIPSYETEEIILCRIQHKGRGAADKSDGDSLPAMALPSVADTQETPEPWMAEPSTQRMAIDVPGCSSKPLAAVPKACTYDDDFYKFLDDLDVNLDFDLDIDTSRDPGCDG</sequence>
<comment type="caution">
    <text evidence="6">The sequence shown here is derived from an EMBL/GenBank/DDBJ whole genome shotgun (WGS) entry which is preliminary data.</text>
</comment>
<protein>
    <recommendedName>
        <fullName evidence="5">NAC domain-containing protein</fullName>
    </recommendedName>
</protein>
<evidence type="ECO:0000256" key="2">
    <source>
        <dbReference type="ARBA" id="ARBA00023125"/>
    </source>
</evidence>
<dbReference type="GO" id="GO:0006355">
    <property type="term" value="P:regulation of DNA-templated transcription"/>
    <property type="evidence" value="ECO:0007669"/>
    <property type="project" value="InterPro"/>
</dbReference>
<dbReference type="SUPFAM" id="SSF101941">
    <property type="entry name" value="NAC domain"/>
    <property type="match status" value="1"/>
</dbReference>
<evidence type="ECO:0000256" key="4">
    <source>
        <dbReference type="ARBA" id="ARBA00023242"/>
    </source>
</evidence>
<evidence type="ECO:0000256" key="1">
    <source>
        <dbReference type="ARBA" id="ARBA00023015"/>
    </source>
</evidence>
<proteinExistence type="predicted"/>
<dbReference type="Pfam" id="PF02365">
    <property type="entry name" value="NAM"/>
    <property type="match status" value="1"/>
</dbReference>
<gene>
    <name evidence="6" type="ORF">OPV22_028084</name>
</gene>
<dbReference type="Proteomes" id="UP001222027">
    <property type="component" value="Unassembled WGS sequence"/>
</dbReference>
<keyword evidence="1" id="KW-0805">Transcription regulation</keyword>
<dbReference type="PANTHER" id="PTHR31719">
    <property type="entry name" value="NAC TRANSCRIPTION FACTOR 56"/>
    <property type="match status" value="1"/>
</dbReference>
<dbReference type="GO" id="GO:0003677">
    <property type="term" value="F:DNA binding"/>
    <property type="evidence" value="ECO:0007669"/>
    <property type="project" value="UniProtKB-KW"/>
</dbReference>
<keyword evidence="4" id="KW-0539">Nucleus</keyword>
<evidence type="ECO:0000313" key="6">
    <source>
        <dbReference type="EMBL" id="KAJ8465532.1"/>
    </source>
</evidence>
<dbReference type="PANTHER" id="PTHR31719:SF94">
    <property type="entry name" value="PROTEIN ATAF2"/>
    <property type="match status" value="1"/>
</dbReference>
<feature type="domain" description="NAC" evidence="5">
    <location>
        <begin position="15"/>
        <end position="181"/>
    </location>
</feature>
<organism evidence="6 7">
    <name type="scientific">Ensete ventricosum</name>
    <name type="common">Abyssinian banana</name>
    <name type="synonym">Musa ensete</name>
    <dbReference type="NCBI Taxonomy" id="4639"/>
    <lineage>
        <taxon>Eukaryota</taxon>
        <taxon>Viridiplantae</taxon>
        <taxon>Streptophyta</taxon>
        <taxon>Embryophyta</taxon>
        <taxon>Tracheophyta</taxon>
        <taxon>Spermatophyta</taxon>
        <taxon>Magnoliopsida</taxon>
        <taxon>Liliopsida</taxon>
        <taxon>Zingiberales</taxon>
        <taxon>Musaceae</taxon>
        <taxon>Ensete</taxon>
    </lineage>
</organism>
<dbReference type="PROSITE" id="PS51005">
    <property type="entry name" value="NAC"/>
    <property type="match status" value="1"/>
</dbReference>
<evidence type="ECO:0000313" key="7">
    <source>
        <dbReference type="Proteomes" id="UP001222027"/>
    </source>
</evidence>
<evidence type="ECO:0000256" key="3">
    <source>
        <dbReference type="ARBA" id="ARBA00023163"/>
    </source>
</evidence>
<keyword evidence="3" id="KW-0804">Transcription</keyword>
<dbReference type="AlphaFoldDB" id="A0AAV8PXH3"/>
<accession>A0AAV8PXH3</accession>
<keyword evidence="7" id="KW-1185">Reference proteome</keyword>